<dbReference type="EMBL" id="JBBUKT010000014">
    <property type="protein sequence ID" value="MEK7953923.1"/>
    <property type="molecule type" value="Genomic_DNA"/>
</dbReference>
<evidence type="ECO:0000313" key="1">
    <source>
        <dbReference type="EMBL" id="MEK7953923.1"/>
    </source>
</evidence>
<gene>
    <name evidence="1" type="ORF">WKV53_25630</name>
</gene>
<proteinExistence type="predicted"/>
<name>A0ABU9B1L6_9BACT</name>
<accession>A0ABU9B1L6</accession>
<comment type="caution">
    <text evidence="1">The sequence shown here is derived from an EMBL/GenBank/DDBJ whole genome shotgun (WGS) entry which is preliminary data.</text>
</comment>
<reference evidence="1 2" key="1">
    <citation type="submission" date="2024-04" db="EMBL/GenBank/DDBJ databases">
        <title>Luteolibacter sp. isolated from soil.</title>
        <authorList>
            <person name="An J."/>
        </authorList>
    </citation>
    <scope>NUCLEOTIDE SEQUENCE [LARGE SCALE GENOMIC DNA]</scope>
    <source>
        <strain evidence="1 2">Y139</strain>
    </source>
</reference>
<dbReference type="RefSeq" id="WP_341407691.1">
    <property type="nucleotide sequence ID" value="NZ_JBBUKT010000014.1"/>
</dbReference>
<keyword evidence="2" id="KW-1185">Reference proteome</keyword>
<organism evidence="1 2">
    <name type="scientific">Luteolibacter soli</name>
    <dbReference type="NCBI Taxonomy" id="3135280"/>
    <lineage>
        <taxon>Bacteria</taxon>
        <taxon>Pseudomonadati</taxon>
        <taxon>Verrucomicrobiota</taxon>
        <taxon>Verrucomicrobiia</taxon>
        <taxon>Verrucomicrobiales</taxon>
        <taxon>Verrucomicrobiaceae</taxon>
        <taxon>Luteolibacter</taxon>
    </lineage>
</organism>
<evidence type="ECO:0000313" key="2">
    <source>
        <dbReference type="Proteomes" id="UP001371305"/>
    </source>
</evidence>
<protein>
    <submittedName>
        <fullName evidence="1">Uncharacterized protein</fullName>
    </submittedName>
</protein>
<dbReference type="Proteomes" id="UP001371305">
    <property type="component" value="Unassembled WGS sequence"/>
</dbReference>
<sequence>MPATTVSRQNLVEAALELLQEESSEETSIDVPISSGETLHIDVRKKPVIVVSSERANSGSLSMPLR</sequence>